<gene>
    <name evidence="9" type="ORF">Tsubulata_024636</name>
</gene>
<dbReference type="PANTHER" id="PTHR12162">
    <property type="entry name" value="NIBRIN-RELATED"/>
    <property type="match status" value="1"/>
</dbReference>
<name>A0A9Q0FXU5_9ROSI</name>
<proteinExistence type="inferred from homology"/>
<dbReference type="PANTHER" id="PTHR12162:SF0">
    <property type="entry name" value="NIBRIN"/>
    <property type="match status" value="1"/>
</dbReference>
<keyword evidence="3" id="KW-0158">Chromosome</keyword>
<dbReference type="Gene3D" id="2.60.200.20">
    <property type="match status" value="1"/>
</dbReference>
<evidence type="ECO:0000256" key="7">
    <source>
        <dbReference type="ARBA" id="ARBA00044757"/>
    </source>
</evidence>
<evidence type="ECO:0000256" key="3">
    <source>
        <dbReference type="ARBA" id="ARBA00022454"/>
    </source>
</evidence>
<dbReference type="GO" id="GO:0007095">
    <property type="term" value="P:mitotic G2 DNA damage checkpoint signaling"/>
    <property type="evidence" value="ECO:0007669"/>
    <property type="project" value="InterPro"/>
</dbReference>
<reference evidence="9" key="2">
    <citation type="journal article" date="2023" name="Plants (Basel)">
        <title>Annotation of the Turnera subulata (Passifloraceae) Draft Genome Reveals the S-Locus Evolved after the Divergence of Turneroideae from Passifloroideae in a Stepwise Manner.</title>
        <authorList>
            <person name="Henning P.M."/>
            <person name="Roalson E.H."/>
            <person name="Mir W."/>
            <person name="McCubbin A.G."/>
            <person name="Shore J.S."/>
        </authorList>
    </citation>
    <scope>NUCLEOTIDE SEQUENCE</scope>
    <source>
        <strain evidence="9">F60SS</strain>
    </source>
</reference>
<evidence type="ECO:0000313" key="9">
    <source>
        <dbReference type="EMBL" id="KAJ4838552.1"/>
    </source>
</evidence>
<feature type="domain" description="FHA" evidence="8">
    <location>
        <begin position="1"/>
        <end position="58"/>
    </location>
</feature>
<comment type="caution">
    <text evidence="9">The sequence shown here is derived from an EMBL/GenBank/DDBJ whole genome shotgun (WGS) entry which is preliminary data.</text>
</comment>
<keyword evidence="10" id="KW-1185">Reference proteome</keyword>
<organism evidence="9 10">
    <name type="scientific">Turnera subulata</name>
    <dbReference type="NCBI Taxonomy" id="218843"/>
    <lineage>
        <taxon>Eukaryota</taxon>
        <taxon>Viridiplantae</taxon>
        <taxon>Streptophyta</taxon>
        <taxon>Embryophyta</taxon>
        <taxon>Tracheophyta</taxon>
        <taxon>Spermatophyta</taxon>
        <taxon>Magnoliopsida</taxon>
        <taxon>eudicotyledons</taxon>
        <taxon>Gunneridae</taxon>
        <taxon>Pentapetalae</taxon>
        <taxon>rosids</taxon>
        <taxon>fabids</taxon>
        <taxon>Malpighiales</taxon>
        <taxon>Passifloraceae</taxon>
        <taxon>Turnera</taxon>
    </lineage>
</organism>
<evidence type="ECO:0000256" key="4">
    <source>
        <dbReference type="ARBA" id="ARBA00022763"/>
    </source>
</evidence>
<keyword evidence="6" id="KW-0539">Nucleus</keyword>
<dbReference type="PROSITE" id="PS50006">
    <property type="entry name" value="FHA_DOMAIN"/>
    <property type="match status" value="1"/>
</dbReference>
<evidence type="ECO:0000256" key="5">
    <source>
        <dbReference type="ARBA" id="ARBA00023204"/>
    </source>
</evidence>
<dbReference type="Pfam" id="PF00498">
    <property type="entry name" value="FHA"/>
    <property type="match status" value="1"/>
</dbReference>
<dbReference type="GO" id="GO:0000724">
    <property type="term" value="P:double-strand break repair via homologous recombination"/>
    <property type="evidence" value="ECO:0007669"/>
    <property type="project" value="TreeGrafter"/>
</dbReference>
<reference evidence="9" key="1">
    <citation type="submission" date="2022-02" db="EMBL/GenBank/DDBJ databases">
        <authorList>
            <person name="Henning P.M."/>
            <person name="McCubbin A.G."/>
            <person name="Shore J.S."/>
        </authorList>
    </citation>
    <scope>NUCLEOTIDE SEQUENCE</scope>
    <source>
        <strain evidence="9">F60SS</strain>
        <tissue evidence="9">Leaves</tissue>
    </source>
</reference>
<keyword evidence="4" id="KW-0227">DNA damage</keyword>
<dbReference type="GO" id="GO:0030870">
    <property type="term" value="C:Mre11 complex"/>
    <property type="evidence" value="ECO:0007669"/>
    <property type="project" value="InterPro"/>
</dbReference>
<comment type="subcellular location">
    <subcellularLocation>
        <location evidence="2">Chromosome</location>
    </subcellularLocation>
    <subcellularLocation>
        <location evidence="1">Nucleus</location>
    </subcellularLocation>
</comment>
<evidence type="ECO:0000256" key="2">
    <source>
        <dbReference type="ARBA" id="ARBA00004286"/>
    </source>
</evidence>
<dbReference type="AlphaFoldDB" id="A0A9Q0FXU5"/>
<evidence type="ECO:0000313" key="10">
    <source>
        <dbReference type="Proteomes" id="UP001141552"/>
    </source>
</evidence>
<dbReference type="SUPFAM" id="SSF52113">
    <property type="entry name" value="BRCT domain"/>
    <property type="match status" value="1"/>
</dbReference>
<dbReference type="Proteomes" id="UP001141552">
    <property type="component" value="Unassembled WGS sequence"/>
</dbReference>
<dbReference type="GO" id="GO:0003684">
    <property type="term" value="F:damaged DNA binding"/>
    <property type="evidence" value="ECO:0007669"/>
    <property type="project" value="TreeGrafter"/>
</dbReference>
<dbReference type="CDD" id="cd00027">
    <property type="entry name" value="BRCT"/>
    <property type="match status" value="1"/>
</dbReference>
<dbReference type="InterPro" id="IPR000253">
    <property type="entry name" value="FHA_dom"/>
</dbReference>
<dbReference type="InterPro" id="IPR008984">
    <property type="entry name" value="SMAD_FHA_dom_sf"/>
</dbReference>
<accession>A0A9Q0FXU5</accession>
<protein>
    <recommendedName>
        <fullName evidence="8">FHA domain-containing protein</fullName>
    </recommendedName>
</protein>
<dbReference type="OrthoDB" id="552194at2759"/>
<comment type="similarity">
    <text evidence="7">Belongs to the Nibrin family.</text>
</comment>
<evidence type="ECO:0000256" key="6">
    <source>
        <dbReference type="ARBA" id="ARBA00023242"/>
    </source>
</evidence>
<dbReference type="SUPFAM" id="SSF49879">
    <property type="entry name" value="SMAD/FHA domain"/>
    <property type="match status" value="1"/>
</dbReference>
<dbReference type="InterPro" id="IPR036420">
    <property type="entry name" value="BRCT_dom_sf"/>
</dbReference>
<sequence>MSCDVIVTKDKGVSRIHAYIVVDDMSSWSSRQTSSYLHSRVQIRDCSKYGTFINKNTVSKELKTGTWFHLELVVLHTGAHITYHFSEECTHVLVDDFMPVGEAVIDAVVAKKPIVLWSWVELIAEQGIGKEIPSWSSYMPTLTFEGVPVKIGDLTTRAKCLEGYTCLLQSIDEYKFRSTLQSLLEVGGAKILFIEELCSSGQGLGYGESSRLLGVIPSGSGDKFGCFSKVGSLYRVNELTHSGCSLDLKLH</sequence>
<dbReference type="EMBL" id="JAKUCV010003523">
    <property type="protein sequence ID" value="KAJ4838552.1"/>
    <property type="molecule type" value="Genomic_DNA"/>
</dbReference>
<evidence type="ECO:0000259" key="8">
    <source>
        <dbReference type="PROSITE" id="PS50006"/>
    </source>
</evidence>
<dbReference type="InterPro" id="IPR040227">
    <property type="entry name" value="Nibrin-rel"/>
</dbReference>
<dbReference type="GO" id="GO:0005694">
    <property type="term" value="C:chromosome"/>
    <property type="evidence" value="ECO:0007669"/>
    <property type="project" value="UniProtKB-SubCell"/>
</dbReference>
<keyword evidence="5" id="KW-0234">DNA repair</keyword>
<evidence type="ECO:0000256" key="1">
    <source>
        <dbReference type="ARBA" id="ARBA00004123"/>
    </source>
</evidence>